<protein>
    <submittedName>
        <fullName evidence="2">Putative bile acid 7-alpha protein</fullName>
    </submittedName>
</protein>
<evidence type="ECO:0000259" key="1">
    <source>
        <dbReference type="Pfam" id="PF13577"/>
    </source>
</evidence>
<dbReference type="SUPFAM" id="SSF54427">
    <property type="entry name" value="NTF2-like"/>
    <property type="match status" value="1"/>
</dbReference>
<organism evidence="2 3">
    <name type="scientific">Eutypa lata (strain UCR-EL1)</name>
    <name type="common">Grapevine dieback disease fungus</name>
    <name type="synonym">Eutypa armeniacae</name>
    <dbReference type="NCBI Taxonomy" id="1287681"/>
    <lineage>
        <taxon>Eukaryota</taxon>
        <taxon>Fungi</taxon>
        <taxon>Dikarya</taxon>
        <taxon>Ascomycota</taxon>
        <taxon>Pezizomycotina</taxon>
        <taxon>Sordariomycetes</taxon>
        <taxon>Xylariomycetidae</taxon>
        <taxon>Xylariales</taxon>
        <taxon>Diatrypaceae</taxon>
        <taxon>Eutypa</taxon>
    </lineage>
</organism>
<name>M7SYA1_EUTLA</name>
<evidence type="ECO:0000313" key="3">
    <source>
        <dbReference type="Proteomes" id="UP000012174"/>
    </source>
</evidence>
<dbReference type="Gene3D" id="3.10.450.50">
    <property type="match status" value="1"/>
</dbReference>
<keyword evidence="3" id="KW-1185">Reference proteome</keyword>
<dbReference type="InterPro" id="IPR037401">
    <property type="entry name" value="SnoaL-like"/>
</dbReference>
<gene>
    <name evidence="2" type="ORF">UCREL1_3717</name>
</gene>
<dbReference type="KEGG" id="ela:UCREL1_3717"/>
<dbReference type="Proteomes" id="UP000012174">
    <property type="component" value="Unassembled WGS sequence"/>
</dbReference>
<sequence>MAVAPEVAEIIRRKKTQYCRFADTSQWELFGQIALPEAILEFYEHGALISQGGTDWSFTRDRFIAFCSAAWKDSQTAHMVGPGELKQINPDEVEAVWNGTYHVGAKGSDSGVFFTGGGYYTETWKRKGDDWFIQHMRFDRLFWKQSSS</sequence>
<dbReference type="HOGENOM" id="CLU_106738_11_0_1"/>
<proteinExistence type="predicted"/>
<dbReference type="eggNOG" id="ENOG502SVFZ">
    <property type="taxonomic scope" value="Eukaryota"/>
</dbReference>
<dbReference type="Pfam" id="PF13577">
    <property type="entry name" value="SnoaL_4"/>
    <property type="match status" value="1"/>
</dbReference>
<accession>M7SYA1</accession>
<reference evidence="3" key="1">
    <citation type="journal article" date="2013" name="Genome Announc.">
        <title>Draft genome sequence of the grapevine dieback fungus Eutypa lata UCR-EL1.</title>
        <authorList>
            <person name="Blanco-Ulate B."/>
            <person name="Rolshausen P.E."/>
            <person name="Cantu D."/>
        </authorList>
    </citation>
    <scope>NUCLEOTIDE SEQUENCE [LARGE SCALE GENOMIC DNA]</scope>
    <source>
        <strain evidence="3">UCR-EL1</strain>
    </source>
</reference>
<feature type="domain" description="SnoaL-like" evidence="1">
    <location>
        <begin position="11"/>
        <end position="137"/>
    </location>
</feature>
<dbReference type="OrthoDB" id="4456362at2759"/>
<dbReference type="AlphaFoldDB" id="M7SYA1"/>
<dbReference type="EMBL" id="KB706111">
    <property type="protein sequence ID" value="EMR69277.1"/>
    <property type="molecule type" value="Genomic_DNA"/>
</dbReference>
<dbReference type="InterPro" id="IPR032710">
    <property type="entry name" value="NTF2-like_dom_sf"/>
</dbReference>
<evidence type="ECO:0000313" key="2">
    <source>
        <dbReference type="EMBL" id="EMR69277.1"/>
    </source>
</evidence>
<dbReference type="OMA" id="SQKLRYC"/>